<keyword evidence="3 10" id="KW-0963">Cytoplasm</keyword>
<evidence type="ECO:0000259" key="15">
    <source>
        <dbReference type="Pfam" id="PF14748"/>
    </source>
</evidence>
<keyword evidence="17" id="KW-1185">Reference proteome</keyword>
<feature type="domain" description="Pyrroline-5-carboxylate reductase catalytic N-terminal" evidence="14">
    <location>
        <begin position="4"/>
        <end position="99"/>
    </location>
</feature>
<comment type="pathway">
    <text evidence="1 10 13">Amino-acid biosynthesis; L-proline biosynthesis; L-proline from L-glutamate 5-semialdehyde: step 1/1.</text>
</comment>
<keyword evidence="4 10" id="KW-0028">Amino-acid biosynthesis</keyword>
<feature type="domain" description="Pyrroline-5-carboxylate reductase dimerisation" evidence="15">
    <location>
        <begin position="163"/>
        <end position="267"/>
    </location>
</feature>
<comment type="function">
    <text evidence="10">Catalyzes the reduction of 1-pyrroline-5-carboxylate (PCA) to L-proline.</text>
</comment>
<evidence type="ECO:0000259" key="14">
    <source>
        <dbReference type="Pfam" id="PF03807"/>
    </source>
</evidence>
<dbReference type="PANTHER" id="PTHR11645:SF0">
    <property type="entry name" value="PYRROLINE-5-CARBOXYLATE REDUCTASE 3"/>
    <property type="match status" value="1"/>
</dbReference>
<comment type="similarity">
    <text evidence="2 10 13">Belongs to the pyrroline-5-carboxylate reductase family.</text>
</comment>
<evidence type="ECO:0000256" key="9">
    <source>
        <dbReference type="ARBA" id="ARBA00052690"/>
    </source>
</evidence>
<reference evidence="17" key="1">
    <citation type="submission" date="2019-11" db="EMBL/GenBank/DDBJ databases">
        <title>Isolation and characterization of two novel species in the genus Thiomicrorhabdus.</title>
        <authorList>
            <person name="Mochizuki J."/>
            <person name="Kojima H."/>
            <person name="Fukui M."/>
        </authorList>
    </citation>
    <scope>NUCLEOTIDE SEQUENCE [LARGE SCALE GENOMIC DNA]</scope>
    <source>
        <strain evidence="17">AkT22</strain>
    </source>
</reference>
<evidence type="ECO:0000256" key="2">
    <source>
        <dbReference type="ARBA" id="ARBA00005525"/>
    </source>
</evidence>
<dbReference type="InterPro" id="IPR008927">
    <property type="entry name" value="6-PGluconate_DH-like_C_sf"/>
</dbReference>
<gene>
    <name evidence="10 16" type="primary">proC</name>
    <name evidence="16" type="ORF">THMIRHAT_03640</name>
</gene>
<dbReference type="PIRSF" id="PIRSF000193">
    <property type="entry name" value="Pyrrol-5-carb_rd"/>
    <property type="match status" value="1"/>
</dbReference>
<dbReference type="InterPro" id="IPR028939">
    <property type="entry name" value="P5C_Rdtase_cat_N"/>
</dbReference>
<dbReference type="Gene3D" id="3.40.50.720">
    <property type="entry name" value="NAD(P)-binding Rossmann-like Domain"/>
    <property type="match status" value="1"/>
</dbReference>
<dbReference type="EMBL" id="AP021888">
    <property type="protein sequence ID" value="BBP42618.1"/>
    <property type="molecule type" value="Genomic_DNA"/>
</dbReference>
<feature type="binding site" evidence="12">
    <location>
        <begin position="69"/>
        <end position="72"/>
    </location>
    <ligand>
        <name>NADP(+)</name>
        <dbReference type="ChEBI" id="CHEBI:58349"/>
    </ligand>
</feature>
<dbReference type="NCBIfam" id="TIGR00112">
    <property type="entry name" value="proC"/>
    <property type="match status" value="1"/>
</dbReference>
<comment type="catalytic activity">
    <reaction evidence="8 10">
        <text>L-proline + NAD(+) = (S)-1-pyrroline-5-carboxylate + NADH + 2 H(+)</text>
        <dbReference type="Rhea" id="RHEA:14105"/>
        <dbReference type="ChEBI" id="CHEBI:15378"/>
        <dbReference type="ChEBI" id="CHEBI:17388"/>
        <dbReference type="ChEBI" id="CHEBI:57540"/>
        <dbReference type="ChEBI" id="CHEBI:57945"/>
        <dbReference type="ChEBI" id="CHEBI:60039"/>
        <dbReference type="EC" id="1.5.1.2"/>
    </reaction>
</comment>
<organism evidence="16 17">
    <name type="scientific">Thiosulfativibrio zosterae</name>
    <dbReference type="NCBI Taxonomy" id="2675053"/>
    <lineage>
        <taxon>Bacteria</taxon>
        <taxon>Pseudomonadati</taxon>
        <taxon>Pseudomonadota</taxon>
        <taxon>Gammaproteobacteria</taxon>
        <taxon>Thiotrichales</taxon>
        <taxon>Piscirickettsiaceae</taxon>
        <taxon>Thiosulfativibrio</taxon>
    </lineage>
</organism>
<dbReference type="PROSITE" id="PS00521">
    <property type="entry name" value="P5CR"/>
    <property type="match status" value="1"/>
</dbReference>
<dbReference type="Gene3D" id="1.10.3730.10">
    <property type="entry name" value="ProC C-terminal domain-like"/>
    <property type="match status" value="1"/>
</dbReference>
<dbReference type="EC" id="1.5.1.2" evidence="10 11"/>
<keyword evidence="5 10" id="KW-0641">Proline biosynthesis</keyword>
<protein>
    <recommendedName>
        <fullName evidence="10 11">Pyrroline-5-carboxylate reductase</fullName>
        <shortName evidence="10">P5C reductase</shortName>
        <shortName evidence="10">P5CR</shortName>
        <ecNumber evidence="10 11">1.5.1.2</ecNumber>
    </recommendedName>
    <alternativeName>
        <fullName evidence="10">PCA reductase</fullName>
    </alternativeName>
</protein>
<evidence type="ECO:0000256" key="6">
    <source>
        <dbReference type="ARBA" id="ARBA00022857"/>
    </source>
</evidence>
<evidence type="ECO:0000313" key="16">
    <source>
        <dbReference type="EMBL" id="BBP42618.1"/>
    </source>
</evidence>
<keyword evidence="7 10" id="KW-0560">Oxidoreductase</keyword>
<dbReference type="InterPro" id="IPR000304">
    <property type="entry name" value="Pyrroline-COOH_reductase"/>
</dbReference>
<sequence>MNATICFIGAGNMAMSLIGGLLASGYAKDKIIATEPSEAQRRSVTERMGIYCYSDNNEAVARADIVVFAVKPQQLQGVCHEVQASIQAKRPLIISIAAGIRTVDMDRWLGGNNAIVRTMPNTPALIQSGATGLFANAKVKPEQSSQAENILRAAGITVWVKTEEQIDALTALSGSGPAYYFLFMEAMQQAAQDLGLDEKSARLLTLQTAFGAAKMALESTDDLVTLRQKVTSPKGTTEQAILTFEAQNLRQTVKDAMSAAQNRAVELADQLGQADTTGAKH</sequence>
<evidence type="ECO:0000256" key="13">
    <source>
        <dbReference type="RuleBase" id="RU003903"/>
    </source>
</evidence>
<evidence type="ECO:0000256" key="5">
    <source>
        <dbReference type="ARBA" id="ARBA00022650"/>
    </source>
</evidence>
<evidence type="ECO:0000256" key="4">
    <source>
        <dbReference type="ARBA" id="ARBA00022605"/>
    </source>
</evidence>
<dbReference type="Pfam" id="PF03807">
    <property type="entry name" value="F420_oxidored"/>
    <property type="match status" value="1"/>
</dbReference>
<dbReference type="GO" id="GO:0005737">
    <property type="term" value="C:cytoplasm"/>
    <property type="evidence" value="ECO:0007669"/>
    <property type="project" value="UniProtKB-SubCell"/>
</dbReference>
<dbReference type="UniPathway" id="UPA00098">
    <property type="reaction ID" value="UER00361"/>
</dbReference>
<dbReference type="SUPFAM" id="SSF51735">
    <property type="entry name" value="NAD(P)-binding Rossmann-fold domains"/>
    <property type="match status" value="1"/>
</dbReference>
<keyword evidence="6 10" id="KW-0521">NADP</keyword>
<dbReference type="InterPro" id="IPR036291">
    <property type="entry name" value="NAD(P)-bd_dom_sf"/>
</dbReference>
<dbReference type="Pfam" id="PF14748">
    <property type="entry name" value="P5CR_dimer"/>
    <property type="match status" value="1"/>
</dbReference>
<feature type="binding site" evidence="12">
    <location>
        <begin position="8"/>
        <end position="13"/>
    </location>
    <ligand>
        <name>NADP(+)</name>
        <dbReference type="ChEBI" id="CHEBI:58349"/>
    </ligand>
</feature>
<dbReference type="PANTHER" id="PTHR11645">
    <property type="entry name" value="PYRROLINE-5-CARBOXYLATE REDUCTASE"/>
    <property type="match status" value="1"/>
</dbReference>
<evidence type="ECO:0000256" key="1">
    <source>
        <dbReference type="ARBA" id="ARBA00005205"/>
    </source>
</evidence>
<evidence type="ECO:0000313" key="17">
    <source>
        <dbReference type="Proteomes" id="UP000501466"/>
    </source>
</evidence>
<evidence type="ECO:0000256" key="11">
    <source>
        <dbReference type="NCBIfam" id="TIGR00112"/>
    </source>
</evidence>
<dbReference type="FunFam" id="3.40.50.720:FF:000105">
    <property type="entry name" value="Pyrroline-5-carboxylate reductase"/>
    <property type="match status" value="1"/>
</dbReference>
<dbReference type="Proteomes" id="UP000501466">
    <property type="component" value="Chromosome"/>
</dbReference>
<dbReference type="AlphaFoldDB" id="A0A6F8PKL8"/>
<dbReference type="KEGG" id="tzo:THMIRHAT_03640"/>
<evidence type="ECO:0000256" key="10">
    <source>
        <dbReference type="HAMAP-Rule" id="MF_01925"/>
    </source>
</evidence>
<feature type="binding site" evidence="12">
    <location>
        <position position="56"/>
    </location>
    <ligand>
        <name>NADPH</name>
        <dbReference type="ChEBI" id="CHEBI:57783"/>
    </ligand>
</feature>
<dbReference type="InterPro" id="IPR053790">
    <property type="entry name" value="P5CR-like_CS"/>
</dbReference>
<evidence type="ECO:0000256" key="3">
    <source>
        <dbReference type="ARBA" id="ARBA00022490"/>
    </source>
</evidence>
<proteinExistence type="inferred from homology"/>
<dbReference type="SUPFAM" id="SSF48179">
    <property type="entry name" value="6-phosphogluconate dehydrogenase C-terminal domain-like"/>
    <property type="match status" value="1"/>
</dbReference>
<dbReference type="HAMAP" id="MF_01925">
    <property type="entry name" value="P5C_reductase"/>
    <property type="match status" value="1"/>
</dbReference>
<evidence type="ECO:0000256" key="8">
    <source>
        <dbReference type="ARBA" id="ARBA00050547"/>
    </source>
</evidence>
<evidence type="ECO:0000256" key="12">
    <source>
        <dbReference type="PIRSR" id="PIRSR000193-1"/>
    </source>
</evidence>
<comment type="catalytic activity">
    <reaction evidence="9 10 13">
        <text>L-proline + NADP(+) = (S)-1-pyrroline-5-carboxylate + NADPH + 2 H(+)</text>
        <dbReference type="Rhea" id="RHEA:14109"/>
        <dbReference type="ChEBI" id="CHEBI:15378"/>
        <dbReference type="ChEBI" id="CHEBI:17388"/>
        <dbReference type="ChEBI" id="CHEBI:57783"/>
        <dbReference type="ChEBI" id="CHEBI:58349"/>
        <dbReference type="ChEBI" id="CHEBI:60039"/>
        <dbReference type="EC" id="1.5.1.2"/>
    </reaction>
</comment>
<dbReference type="InterPro" id="IPR029036">
    <property type="entry name" value="P5CR_dimer"/>
</dbReference>
<dbReference type="FunFam" id="1.10.3730.10:FF:000001">
    <property type="entry name" value="Pyrroline-5-carboxylate reductase"/>
    <property type="match status" value="1"/>
</dbReference>
<dbReference type="RefSeq" id="WP_173290203.1">
    <property type="nucleotide sequence ID" value="NZ_AP021888.1"/>
</dbReference>
<evidence type="ECO:0000256" key="7">
    <source>
        <dbReference type="ARBA" id="ARBA00023002"/>
    </source>
</evidence>
<accession>A0A6F8PKL8</accession>
<name>A0A6F8PKL8_9GAMM</name>
<dbReference type="GO" id="GO:0004735">
    <property type="term" value="F:pyrroline-5-carboxylate reductase activity"/>
    <property type="evidence" value="ECO:0007669"/>
    <property type="project" value="UniProtKB-UniRule"/>
</dbReference>
<dbReference type="GO" id="GO:0055129">
    <property type="term" value="P:L-proline biosynthetic process"/>
    <property type="evidence" value="ECO:0007669"/>
    <property type="project" value="UniProtKB-UniRule"/>
</dbReference>
<comment type="subcellular location">
    <subcellularLocation>
        <location evidence="10">Cytoplasm</location>
    </subcellularLocation>
</comment>